<evidence type="ECO:0000313" key="2">
    <source>
        <dbReference type="EMBL" id="CAI9149403.1"/>
    </source>
</evidence>
<evidence type="ECO:0000256" key="1">
    <source>
        <dbReference type="SAM" id="Phobius"/>
    </source>
</evidence>
<proteinExistence type="predicted"/>
<keyword evidence="3" id="KW-1185">Reference proteome</keyword>
<keyword evidence="1" id="KW-0472">Membrane</keyword>
<comment type="caution">
    <text evidence="2">The sequence shown here is derived from an EMBL/GenBank/DDBJ whole genome shotgun (WGS) entry which is preliminary data.</text>
</comment>
<evidence type="ECO:0000313" key="3">
    <source>
        <dbReference type="Proteomes" id="UP001176941"/>
    </source>
</evidence>
<keyword evidence="1" id="KW-0812">Transmembrane</keyword>
<gene>
    <name evidence="2" type="ORF">MRATA1EN1_LOCUS31021</name>
</gene>
<protein>
    <submittedName>
        <fullName evidence="2">Uncharacterized protein</fullName>
    </submittedName>
</protein>
<name>A0ABN8XMJ2_RANTA</name>
<keyword evidence="1" id="KW-1133">Transmembrane helix</keyword>
<dbReference type="Proteomes" id="UP001176941">
    <property type="component" value="Unassembled WGS sequence"/>
</dbReference>
<accession>A0ABN8XMJ2</accession>
<feature type="transmembrane region" description="Helical" evidence="1">
    <location>
        <begin position="109"/>
        <end position="130"/>
    </location>
</feature>
<reference evidence="2" key="1">
    <citation type="submission" date="2023-04" db="EMBL/GenBank/DDBJ databases">
        <authorList>
            <consortium name="ELIXIR-Norway"/>
        </authorList>
    </citation>
    <scope>NUCLEOTIDE SEQUENCE [LARGE SCALE GENOMIC DNA]</scope>
</reference>
<sequence length="196" mass="22325">MRTSYARCSPPGVQYPVATPMPLRFIHIYARALGLPRLHRRRGLLVNHCRCRSFASEYPWCRYTSVTHSLRVVRDGGDRCLFAGPHSERDDRGAVPVLRHTIRLRQIHLDIIAFVCFVIQMSCLFCYAFVRGNRINRFIPASARRCCASSLSYKLYAPRFPVLSLAFTIETDGKESNRQAASLSCAREDSDACVPR</sequence>
<dbReference type="EMBL" id="CATKSN020000284">
    <property type="protein sequence ID" value="CAI9149403.1"/>
    <property type="molecule type" value="Genomic_DNA"/>
</dbReference>
<organism evidence="2 3">
    <name type="scientific">Rangifer tarandus platyrhynchus</name>
    <name type="common">Svalbard reindeer</name>
    <dbReference type="NCBI Taxonomy" id="3082113"/>
    <lineage>
        <taxon>Eukaryota</taxon>
        <taxon>Metazoa</taxon>
        <taxon>Chordata</taxon>
        <taxon>Craniata</taxon>
        <taxon>Vertebrata</taxon>
        <taxon>Euteleostomi</taxon>
        <taxon>Mammalia</taxon>
        <taxon>Eutheria</taxon>
        <taxon>Laurasiatheria</taxon>
        <taxon>Artiodactyla</taxon>
        <taxon>Ruminantia</taxon>
        <taxon>Pecora</taxon>
        <taxon>Cervidae</taxon>
        <taxon>Odocoileinae</taxon>
        <taxon>Rangifer</taxon>
    </lineage>
</organism>